<feature type="binding site" evidence="6">
    <location>
        <position position="160"/>
    </location>
    <ligand>
        <name>S-adenosyl-L-methionine</name>
        <dbReference type="ChEBI" id="CHEBI:59789"/>
    </ligand>
</feature>
<proteinExistence type="inferred from homology"/>
<dbReference type="Gene3D" id="3.40.50.150">
    <property type="entry name" value="Vaccinia Virus protein VP39"/>
    <property type="match status" value="1"/>
</dbReference>
<dbReference type="Proteomes" id="UP000475928">
    <property type="component" value="Unassembled WGS sequence"/>
</dbReference>
<accession>A0A6A0B9F9</accession>
<keyword evidence="2 6" id="KW-0963">Cytoplasm</keyword>
<evidence type="ECO:0000256" key="6">
    <source>
        <dbReference type="HAMAP-Rule" id="MF_00735"/>
    </source>
</evidence>
<dbReference type="InterPro" id="IPR029063">
    <property type="entry name" value="SAM-dependent_MTases_sf"/>
</dbReference>
<dbReference type="GO" id="GO:0005840">
    <property type="term" value="C:ribosome"/>
    <property type="evidence" value="ECO:0007669"/>
    <property type="project" value="UniProtKB-KW"/>
</dbReference>
<evidence type="ECO:0000256" key="5">
    <source>
        <dbReference type="ARBA" id="ARBA00022691"/>
    </source>
</evidence>
<dbReference type="Pfam" id="PF06325">
    <property type="entry name" value="PrmA"/>
    <property type="match status" value="1"/>
</dbReference>
<evidence type="ECO:0000256" key="3">
    <source>
        <dbReference type="ARBA" id="ARBA00022603"/>
    </source>
</evidence>
<keyword evidence="7" id="KW-0687">Ribonucleoprotein</keyword>
<keyword evidence="7" id="KW-0689">Ribosomal protein</keyword>
<dbReference type="PANTHER" id="PTHR43648">
    <property type="entry name" value="ELECTRON TRANSFER FLAVOPROTEIN BETA SUBUNIT LYSINE METHYLTRANSFERASE"/>
    <property type="match status" value="1"/>
</dbReference>
<keyword evidence="3 6" id="KW-0489">Methyltransferase</keyword>
<evidence type="ECO:0000256" key="2">
    <source>
        <dbReference type="ARBA" id="ARBA00022490"/>
    </source>
</evidence>
<dbReference type="HAMAP" id="MF_00735">
    <property type="entry name" value="Methyltr_PrmA"/>
    <property type="match status" value="1"/>
</dbReference>
<dbReference type="EMBL" id="BLLH01000003">
    <property type="protein sequence ID" value="GFH40457.1"/>
    <property type="molecule type" value="Genomic_DNA"/>
</dbReference>
<evidence type="ECO:0000256" key="1">
    <source>
        <dbReference type="ARBA" id="ARBA00009741"/>
    </source>
</evidence>
<protein>
    <recommendedName>
        <fullName evidence="6">Ribosomal protein L11 methyltransferase</fullName>
        <shortName evidence="6">L11 Mtase</shortName>
        <ecNumber evidence="6">2.1.1.-</ecNumber>
    </recommendedName>
</protein>
<reference evidence="7 8" key="1">
    <citation type="submission" date="2020-02" db="EMBL/GenBank/DDBJ databases">
        <title>Draft genome sequence of Lactococcus sp. Hs20B0-1.</title>
        <authorList>
            <person name="Noda S."/>
            <person name="Yuki M."/>
            <person name="Ohkuma M."/>
        </authorList>
    </citation>
    <scope>NUCLEOTIDE SEQUENCE [LARGE SCALE GENOMIC DNA]</scope>
    <source>
        <strain evidence="7 8">Hs20B0-1</strain>
    </source>
</reference>
<feature type="binding site" evidence="6">
    <location>
        <position position="203"/>
    </location>
    <ligand>
        <name>S-adenosyl-L-methionine</name>
        <dbReference type="ChEBI" id="CHEBI:59789"/>
    </ligand>
</feature>
<dbReference type="AlphaFoldDB" id="A0A6A0B9F9"/>
<evidence type="ECO:0000313" key="7">
    <source>
        <dbReference type="EMBL" id="GFH40457.1"/>
    </source>
</evidence>
<keyword evidence="4 6" id="KW-0808">Transferase</keyword>
<dbReference type="InterPro" id="IPR050078">
    <property type="entry name" value="Ribosomal_L11_MeTrfase_PrmA"/>
</dbReference>
<feature type="binding site" evidence="6">
    <location>
        <position position="181"/>
    </location>
    <ligand>
        <name>S-adenosyl-L-methionine</name>
        <dbReference type="ChEBI" id="CHEBI:59789"/>
    </ligand>
</feature>
<comment type="caution">
    <text evidence="7">The sequence shown here is derived from an EMBL/GenBank/DDBJ whole genome shotgun (WGS) entry which is preliminary data.</text>
</comment>
<sequence length="319" mass="34603">MNNWNELSVKVSRETEETVSNILIDAGAQGVAIEDTQDYLDNEDKFGEILPDITQLETVIIKAYYPENLSIIEIASSVKAQITGLTVFGLDPGSDFSVDVQSLAENDWSDSWKQYFLPARISHNLTIVPSWTDYTPTSSDEKIIRLDPGMAFGTGTHPTTKLSLFALEQTLRGGETLLDVGTGSGVLSIAASLLGACEIHAYDLDDVAVKVAEENIQLNADMTNISVAAGDLLKNVDIKADVIVANILADILMNVVDDAYKLLNDGGFLIMSGIIDSKSQMILDKAHEAGFALLTRMQQGEWHCLIFQKADEDTSVVGG</sequence>
<dbReference type="GO" id="GO:0008276">
    <property type="term" value="F:protein methyltransferase activity"/>
    <property type="evidence" value="ECO:0007669"/>
    <property type="project" value="UniProtKB-UniRule"/>
</dbReference>
<organism evidence="7 8">
    <name type="scientific">Pseudolactococcus insecticola</name>
    <dbReference type="NCBI Taxonomy" id="2709158"/>
    <lineage>
        <taxon>Bacteria</taxon>
        <taxon>Bacillati</taxon>
        <taxon>Bacillota</taxon>
        <taxon>Bacilli</taxon>
        <taxon>Lactobacillales</taxon>
        <taxon>Streptococcaceae</taxon>
        <taxon>Pseudolactococcus</taxon>
    </lineage>
</organism>
<evidence type="ECO:0000313" key="8">
    <source>
        <dbReference type="Proteomes" id="UP000475928"/>
    </source>
</evidence>
<dbReference type="PANTHER" id="PTHR43648:SF1">
    <property type="entry name" value="ELECTRON TRANSFER FLAVOPROTEIN BETA SUBUNIT LYSINE METHYLTRANSFERASE"/>
    <property type="match status" value="1"/>
</dbReference>
<keyword evidence="5 6" id="KW-0949">S-adenosyl-L-methionine</keyword>
<feature type="binding site" evidence="6">
    <location>
        <position position="246"/>
    </location>
    <ligand>
        <name>S-adenosyl-L-methionine</name>
        <dbReference type="ChEBI" id="CHEBI:59789"/>
    </ligand>
</feature>
<dbReference type="NCBIfam" id="TIGR00406">
    <property type="entry name" value="prmA"/>
    <property type="match status" value="1"/>
</dbReference>
<gene>
    <name evidence="6 7" type="primary">prmA</name>
    <name evidence="7" type="ORF">Hs20B_08550</name>
</gene>
<comment type="subcellular location">
    <subcellularLocation>
        <location evidence="6">Cytoplasm</location>
    </subcellularLocation>
</comment>
<dbReference type="GO" id="GO:0032259">
    <property type="term" value="P:methylation"/>
    <property type="evidence" value="ECO:0007669"/>
    <property type="project" value="UniProtKB-KW"/>
</dbReference>
<evidence type="ECO:0000256" key="4">
    <source>
        <dbReference type="ARBA" id="ARBA00022679"/>
    </source>
</evidence>
<dbReference type="InterPro" id="IPR004498">
    <property type="entry name" value="Ribosomal_PrmA_MeTrfase"/>
</dbReference>
<dbReference type="GO" id="GO:0005737">
    <property type="term" value="C:cytoplasm"/>
    <property type="evidence" value="ECO:0007669"/>
    <property type="project" value="UniProtKB-SubCell"/>
</dbReference>
<name>A0A6A0B9F9_9LACT</name>
<dbReference type="RefSeq" id="WP_172356004.1">
    <property type="nucleotide sequence ID" value="NZ_BLLH01000003.1"/>
</dbReference>
<comment type="function">
    <text evidence="6">Methylates ribosomal protein L11.</text>
</comment>
<comment type="similarity">
    <text evidence="1 6">Belongs to the methyltransferase superfamily. PrmA family.</text>
</comment>
<dbReference type="CDD" id="cd02440">
    <property type="entry name" value="AdoMet_MTases"/>
    <property type="match status" value="1"/>
</dbReference>
<dbReference type="PIRSF" id="PIRSF000401">
    <property type="entry name" value="RPL11_MTase"/>
    <property type="match status" value="1"/>
</dbReference>
<dbReference type="EC" id="2.1.1.-" evidence="6"/>
<dbReference type="SUPFAM" id="SSF53335">
    <property type="entry name" value="S-adenosyl-L-methionine-dependent methyltransferases"/>
    <property type="match status" value="1"/>
</dbReference>
<comment type="catalytic activity">
    <reaction evidence="6">
        <text>L-lysyl-[protein] + 3 S-adenosyl-L-methionine = N(6),N(6),N(6)-trimethyl-L-lysyl-[protein] + 3 S-adenosyl-L-homocysteine + 3 H(+)</text>
        <dbReference type="Rhea" id="RHEA:54192"/>
        <dbReference type="Rhea" id="RHEA-COMP:9752"/>
        <dbReference type="Rhea" id="RHEA-COMP:13826"/>
        <dbReference type="ChEBI" id="CHEBI:15378"/>
        <dbReference type="ChEBI" id="CHEBI:29969"/>
        <dbReference type="ChEBI" id="CHEBI:57856"/>
        <dbReference type="ChEBI" id="CHEBI:59789"/>
        <dbReference type="ChEBI" id="CHEBI:61961"/>
    </reaction>
</comment>
<keyword evidence="8" id="KW-1185">Reference proteome</keyword>